<accession>X1GBY5</accession>
<dbReference type="CDD" id="cd05403">
    <property type="entry name" value="NT_KNTase_like"/>
    <property type="match status" value="1"/>
</dbReference>
<feature type="domain" description="Polymerase nucleotidyl transferase" evidence="2">
    <location>
        <begin position="25"/>
        <end position="93"/>
    </location>
</feature>
<keyword evidence="1" id="KW-0175">Coiled coil</keyword>
<dbReference type="Gene3D" id="3.30.460.10">
    <property type="entry name" value="Beta Polymerase, domain 2"/>
    <property type="match status" value="1"/>
</dbReference>
<sequence length="103" mass="11879">MLNLKEILKKKAERKRKLLSSLESLIDQLKNIGALKIILFGSLVRDEIDVDSDLDLFVIMPSNMTGKKWMNLIYSEVERGISSDIIVFNLEEFNKNLPYSSFL</sequence>
<evidence type="ECO:0000259" key="2">
    <source>
        <dbReference type="Pfam" id="PF01909"/>
    </source>
</evidence>
<reference evidence="3" key="1">
    <citation type="journal article" date="2014" name="Front. Microbiol.">
        <title>High frequency of phylogenetically diverse reductive dehalogenase-homologous genes in deep subseafloor sedimentary metagenomes.</title>
        <authorList>
            <person name="Kawai M."/>
            <person name="Futagami T."/>
            <person name="Toyoda A."/>
            <person name="Takaki Y."/>
            <person name="Nishi S."/>
            <person name="Hori S."/>
            <person name="Arai W."/>
            <person name="Tsubouchi T."/>
            <person name="Morono Y."/>
            <person name="Uchiyama I."/>
            <person name="Ito T."/>
            <person name="Fujiyama A."/>
            <person name="Inagaki F."/>
            <person name="Takami H."/>
        </authorList>
    </citation>
    <scope>NUCLEOTIDE SEQUENCE</scope>
    <source>
        <strain evidence="3">Expedition CK06-06</strain>
    </source>
</reference>
<dbReference type="GO" id="GO:0016779">
    <property type="term" value="F:nucleotidyltransferase activity"/>
    <property type="evidence" value="ECO:0007669"/>
    <property type="project" value="InterPro"/>
</dbReference>
<dbReference type="Pfam" id="PF01909">
    <property type="entry name" value="NTP_transf_2"/>
    <property type="match status" value="1"/>
</dbReference>
<dbReference type="InterPro" id="IPR002934">
    <property type="entry name" value="Polymerase_NTP_transf_dom"/>
</dbReference>
<feature type="non-terminal residue" evidence="3">
    <location>
        <position position="103"/>
    </location>
</feature>
<dbReference type="EMBL" id="BARU01009594">
    <property type="protein sequence ID" value="GAH39094.1"/>
    <property type="molecule type" value="Genomic_DNA"/>
</dbReference>
<name>X1GBY5_9ZZZZ</name>
<evidence type="ECO:0000256" key="1">
    <source>
        <dbReference type="SAM" id="Coils"/>
    </source>
</evidence>
<dbReference type="AlphaFoldDB" id="X1GBY5"/>
<dbReference type="InterPro" id="IPR043519">
    <property type="entry name" value="NT_sf"/>
</dbReference>
<organism evidence="3">
    <name type="scientific">marine sediment metagenome</name>
    <dbReference type="NCBI Taxonomy" id="412755"/>
    <lineage>
        <taxon>unclassified sequences</taxon>
        <taxon>metagenomes</taxon>
        <taxon>ecological metagenomes</taxon>
    </lineage>
</organism>
<comment type="caution">
    <text evidence="3">The sequence shown here is derived from an EMBL/GenBank/DDBJ whole genome shotgun (WGS) entry which is preliminary data.</text>
</comment>
<feature type="coiled-coil region" evidence="1">
    <location>
        <begin position="5"/>
        <end position="32"/>
    </location>
</feature>
<dbReference type="SUPFAM" id="SSF81301">
    <property type="entry name" value="Nucleotidyltransferase"/>
    <property type="match status" value="1"/>
</dbReference>
<gene>
    <name evidence="3" type="ORF">S03H2_18488</name>
</gene>
<dbReference type="PANTHER" id="PTHR37030:SF1">
    <property type="entry name" value="NUCLEOTIDYLTRANSFERASE"/>
    <property type="match status" value="1"/>
</dbReference>
<evidence type="ECO:0000313" key="3">
    <source>
        <dbReference type="EMBL" id="GAH39094.1"/>
    </source>
</evidence>
<proteinExistence type="predicted"/>
<protein>
    <recommendedName>
        <fullName evidence="2">Polymerase nucleotidyl transferase domain-containing protein</fullName>
    </recommendedName>
</protein>
<dbReference type="PANTHER" id="PTHR37030">
    <property type="entry name" value="NUCLEOTIDYLTRANSFERASE"/>
    <property type="match status" value="1"/>
</dbReference>